<proteinExistence type="predicted"/>
<sequence length="43" mass="4744">MTALPEVNFPIDTQNRLAPLSFETNVRHTLNPSGHTVRGQGAR</sequence>
<accession>A0A1W1UUB0</accession>
<dbReference type="AlphaFoldDB" id="A0A1W1UUB0"/>
<evidence type="ECO:0000313" key="1">
    <source>
        <dbReference type="EMBL" id="SMB84653.1"/>
    </source>
</evidence>
<gene>
    <name evidence="1" type="ORF">SAMN00790413_05231</name>
</gene>
<name>A0A1W1UUB0_9DEIO</name>
<protein>
    <submittedName>
        <fullName evidence="1">Uncharacterized protein</fullName>
    </submittedName>
</protein>
<organism evidence="1 2">
    <name type="scientific">Deinococcus hopiensis KR-140</name>
    <dbReference type="NCBI Taxonomy" id="695939"/>
    <lineage>
        <taxon>Bacteria</taxon>
        <taxon>Thermotogati</taxon>
        <taxon>Deinococcota</taxon>
        <taxon>Deinococci</taxon>
        <taxon>Deinococcales</taxon>
        <taxon>Deinococcaceae</taxon>
        <taxon>Deinococcus</taxon>
    </lineage>
</organism>
<dbReference type="Proteomes" id="UP000192582">
    <property type="component" value="Unassembled WGS sequence"/>
</dbReference>
<evidence type="ECO:0000313" key="2">
    <source>
        <dbReference type="Proteomes" id="UP000192582"/>
    </source>
</evidence>
<keyword evidence="2" id="KW-1185">Reference proteome</keyword>
<dbReference type="EMBL" id="FWWU01000007">
    <property type="protein sequence ID" value="SMB84653.1"/>
    <property type="molecule type" value="Genomic_DNA"/>
</dbReference>
<reference evidence="1 2" key="1">
    <citation type="submission" date="2017-04" db="EMBL/GenBank/DDBJ databases">
        <authorList>
            <person name="Afonso C.L."/>
            <person name="Miller P.J."/>
            <person name="Scott M.A."/>
            <person name="Spackman E."/>
            <person name="Goraichik I."/>
            <person name="Dimitrov K.M."/>
            <person name="Suarez D.L."/>
            <person name="Swayne D.E."/>
        </authorList>
    </citation>
    <scope>NUCLEOTIDE SEQUENCE [LARGE SCALE GENOMIC DNA]</scope>
    <source>
        <strain evidence="1 2">KR-140</strain>
    </source>
</reference>